<reference evidence="3" key="1">
    <citation type="submission" date="2025-08" db="UniProtKB">
        <authorList>
            <consortium name="Ensembl"/>
        </authorList>
    </citation>
    <scope>IDENTIFICATION</scope>
</reference>
<accession>A0A8C3GH50</accession>
<feature type="region of interest" description="Disordered" evidence="1">
    <location>
        <begin position="54"/>
        <end position="108"/>
    </location>
</feature>
<evidence type="ECO:0000256" key="2">
    <source>
        <dbReference type="SAM" id="SignalP"/>
    </source>
</evidence>
<feature type="chain" id="PRO_5034252302" evidence="2">
    <location>
        <begin position="26"/>
        <end position="504"/>
    </location>
</feature>
<feature type="compositionally biased region" description="Pro residues" evidence="1">
    <location>
        <begin position="452"/>
        <end position="463"/>
    </location>
</feature>
<dbReference type="Pfam" id="PF15691">
    <property type="entry name" value="PPP1R32"/>
    <property type="match status" value="1"/>
</dbReference>
<dbReference type="InterPro" id="IPR031410">
    <property type="entry name" value="SAXO4"/>
</dbReference>
<organism evidence="3 4">
    <name type="scientific">Cairina moschata</name>
    <name type="common">Muscovy duck</name>
    <dbReference type="NCBI Taxonomy" id="8855"/>
    <lineage>
        <taxon>Eukaryota</taxon>
        <taxon>Metazoa</taxon>
        <taxon>Chordata</taxon>
        <taxon>Craniata</taxon>
        <taxon>Vertebrata</taxon>
        <taxon>Euteleostomi</taxon>
        <taxon>Archelosauria</taxon>
        <taxon>Archosauria</taxon>
        <taxon>Dinosauria</taxon>
        <taxon>Saurischia</taxon>
        <taxon>Theropoda</taxon>
        <taxon>Coelurosauria</taxon>
        <taxon>Aves</taxon>
        <taxon>Neognathae</taxon>
        <taxon>Galloanserae</taxon>
        <taxon>Anseriformes</taxon>
        <taxon>Anatidae</taxon>
        <taxon>Anatinae</taxon>
        <taxon>Cairina</taxon>
    </lineage>
</organism>
<name>A0A8C3GH50_CAIMO</name>
<evidence type="ECO:0000256" key="1">
    <source>
        <dbReference type="SAM" id="MobiDB-lite"/>
    </source>
</evidence>
<feature type="region of interest" description="Disordered" evidence="1">
    <location>
        <begin position="173"/>
        <end position="237"/>
    </location>
</feature>
<sequence>MNKAVAASPGARLAWLPLLPHAGLCSWVGSWLCCTPGGGCSLLSGVLGALSHPGTPAAPQPDAGSPRCHRTRSPVPSAGCPSRAGVPRSGDSPRVATSRHRVSPCRLPGDSTALPASAATSCSHRVLVVAPRGRRAPQQHADHPSVCLSPRQAALPALGLACPGAGHLQCEATRGGQRGPHGLLRHDLRRGSRPPRFPALPRPPRGRRLRLQHPLRRRRPHPPAQRGRGVRAPAAGRGRGHLLGVPLLTAAPTFCRSPFWDTTTAEHFQPLLLPDGRSLLPRHVHQPGSGYGREQPFAHLRAGAVSPPPTSGEHGADPAQTDVLQRTTIGAKEETGFTRATPTSGIILPATLGQPLGASTTTTDYLPPSSGTGGRALPVLARGSDRGSGFSRETPRGPLSVPASPRRPPVLLVSRGLQAPRPAQARLRGQQSTGRMEPSGFTTNNGWAATPPWTPCPAAPAEPRPGRTARPWGGVQAPRPSGFGTNNLRTALGGGGAGLTAPSP</sequence>
<feature type="compositionally biased region" description="Basic residues" evidence="1">
    <location>
        <begin position="204"/>
        <end position="221"/>
    </location>
</feature>
<protein>
    <submittedName>
        <fullName evidence="3">Uncharacterized protein</fullName>
    </submittedName>
</protein>
<feature type="region of interest" description="Disordered" evidence="1">
    <location>
        <begin position="383"/>
        <end position="408"/>
    </location>
</feature>
<evidence type="ECO:0000313" key="4">
    <source>
        <dbReference type="Proteomes" id="UP000694556"/>
    </source>
</evidence>
<proteinExistence type="predicted"/>
<feature type="signal peptide" evidence="2">
    <location>
        <begin position="1"/>
        <end position="25"/>
    </location>
</feature>
<keyword evidence="2" id="KW-0732">Signal</keyword>
<feature type="compositionally biased region" description="Low complexity" evidence="1">
    <location>
        <begin position="224"/>
        <end position="236"/>
    </location>
</feature>
<dbReference type="Proteomes" id="UP000694556">
    <property type="component" value="Unassembled WGS sequence"/>
</dbReference>
<dbReference type="GO" id="GO:0019902">
    <property type="term" value="F:phosphatase binding"/>
    <property type="evidence" value="ECO:0007669"/>
    <property type="project" value="TreeGrafter"/>
</dbReference>
<feature type="region of interest" description="Disordered" evidence="1">
    <location>
        <begin position="443"/>
        <end position="504"/>
    </location>
</feature>
<dbReference type="PANTHER" id="PTHR34349">
    <property type="entry name" value="PROTEIN PHOSPHATASE 1 REGULATORY SUBUNIT 32"/>
    <property type="match status" value="1"/>
</dbReference>
<evidence type="ECO:0000313" key="3">
    <source>
        <dbReference type="Ensembl" id="ENSCMMP00000009312.1"/>
    </source>
</evidence>
<reference evidence="3" key="2">
    <citation type="submission" date="2025-09" db="UniProtKB">
        <authorList>
            <consortium name="Ensembl"/>
        </authorList>
    </citation>
    <scope>IDENTIFICATION</scope>
</reference>
<dbReference type="AlphaFoldDB" id="A0A8C3GH50"/>
<keyword evidence="4" id="KW-1185">Reference proteome</keyword>
<dbReference type="PANTHER" id="PTHR34349:SF1">
    <property type="entry name" value="PROTEIN PHOSPHATASE 1 REGULATORY SUBUNIT 32"/>
    <property type="match status" value="1"/>
</dbReference>
<dbReference type="Ensembl" id="ENSCMMT00000010262.1">
    <property type="protein sequence ID" value="ENSCMMP00000009312.1"/>
    <property type="gene ID" value="ENSCMMG00000005898.1"/>
</dbReference>